<dbReference type="SUPFAM" id="SSF52091">
    <property type="entry name" value="SpoIIaa-like"/>
    <property type="match status" value="1"/>
</dbReference>
<dbReference type="GO" id="GO:0043856">
    <property type="term" value="F:anti-sigma factor antagonist activity"/>
    <property type="evidence" value="ECO:0007669"/>
    <property type="project" value="TreeGrafter"/>
</dbReference>
<accession>A0A370HF55</accession>
<dbReference type="PROSITE" id="PS50801">
    <property type="entry name" value="STAS"/>
    <property type="match status" value="1"/>
</dbReference>
<dbReference type="PANTHER" id="PTHR33495:SF2">
    <property type="entry name" value="ANTI-SIGMA FACTOR ANTAGONIST TM_1081-RELATED"/>
    <property type="match status" value="1"/>
</dbReference>
<feature type="domain" description="STAS" evidence="1">
    <location>
        <begin position="36"/>
        <end position="132"/>
    </location>
</feature>
<reference evidence="2 3" key="1">
    <citation type="submission" date="2018-07" db="EMBL/GenBank/DDBJ databases">
        <title>Genomic Encyclopedia of Type Strains, Phase IV (KMG-IV): sequencing the most valuable type-strain genomes for metagenomic binning, comparative biology and taxonomic classification.</title>
        <authorList>
            <person name="Goeker M."/>
        </authorList>
    </citation>
    <scope>NUCLEOTIDE SEQUENCE [LARGE SCALE GENOMIC DNA]</scope>
    <source>
        <strain evidence="2 3">DSM 44952</strain>
    </source>
</reference>
<dbReference type="InterPro" id="IPR036513">
    <property type="entry name" value="STAS_dom_sf"/>
</dbReference>
<dbReference type="CDD" id="cd07043">
    <property type="entry name" value="STAS_anti-anti-sigma_factors"/>
    <property type="match status" value="1"/>
</dbReference>
<dbReference type="PANTHER" id="PTHR33495">
    <property type="entry name" value="ANTI-SIGMA FACTOR ANTAGONIST TM_1081-RELATED-RELATED"/>
    <property type="match status" value="1"/>
</dbReference>
<dbReference type="RefSeq" id="WP_068017015.1">
    <property type="nucleotide sequence ID" value="NZ_QQAZ01000001.1"/>
</dbReference>
<dbReference type="STRING" id="1210089.GCA_001613165_02011"/>
<dbReference type="Proteomes" id="UP000255355">
    <property type="component" value="Unassembled WGS sequence"/>
</dbReference>
<sequence length="132" mass="14310">MSAIAVLERRVEEMPDPGGGAARPSHIRDRRRHCTIVRIEGELDASVAGVFHKALGQAVTASSHAVVLDLRWTRFLSIGMARSLATAKLAAAATGVDLRIVGERPEVERVLEVTGRRPLFRRYSSVQAALTA</sequence>
<protein>
    <submittedName>
        <fullName evidence="2">Anti-anti-sigma factor</fullName>
    </submittedName>
</protein>
<proteinExistence type="predicted"/>
<dbReference type="InterPro" id="IPR002645">
    <property type="entry name" value="STAS_dom"/>
</dbReference>
<dbReference type="Pfam" id="PF01740">
    <property type="entry name" value="STAS"/>
    <property type="match status" value="1"/>
</dbReference>
<dbReference type="AlphaFoldDB" id="A0A370HF55"/>
<evidence type="ECO:0000313" key="2">
    <source>
        <dbReference type="EMBL" id="RDI55868.1"/>
    </source>
</evidence>
<dbReference type="EMBL" id="QQAZ01000001">
    <property type="protein sequence ID" value="RDI55868.1"/>
    <property type="molecule type" value="Genomic_DNA"/>
</dbReference>
<dbReference type="OrthoDB" id="4571483at2"/>
<evidence type="ECO:0000259" key="1">
    <source>
        <dbReference type="PROSITE" id="PS50801"/>
    </source>
</evidence>
<name>A0A370HF55_9NOCA</name>
<keyword evidence="3" id="KW-1185">Reference proteome</keyword>
<organism evidence="2 3">
    <name type="scientific">Nocardia mexicana</name>
    <dbReference type="NCBI Taxonomy" id="279262"/>
    <lineage>
        <taxon>Bacteria</taxon>
        <taxon>Bacillati</taxon>
        <taxon>Actinomycetota</taxon>
        <taxon>Actinomycetes</taxon>
        <taxon>Mycobacteriales</taxon>
        <taxon>Nocardiaceae</taxon>
        <taxon>Nocardia</taxon>
    </lineage>
</organism>
<gene>
    <name evidence="2" type="ORF">DFR68_101704</name>
</gene>
<dbReference type="Gene3D" id="3.30.750.24">
    <property type="entry name" value="STAS domain"/>
    <property type="match status" value="1"/>
</dbReference>
<comment type="caution">
    <text evidence="2">The sequence shown here is derived from an EMBL/GenBank/DDBJ whole genome shotgun (WGS) entry which is preliminary data.</text>
</comment>
<evidence type="ECO:0000313" key="3">
    <source>
        <dbReference type="Proteomes" id="UP000255355"/>
    </source>
</evidence>